<keyword evidence="4" id="KW-0808">Transferase</keyword>
<dbReference type="InterPro" id="IPR051824">
    <property type="entry name" value="LRR_Rcpt-Like_S/T_Kinase"/>
</dbReference>
<evidence type="ECO:0000256" key="5">
    <source>
        <dbReference type="ARBA" id="ARBA00022729"/>
    </source>
</evidence>
<evidence type="ECO:0000256" key="7">
    <source>
        <dbReference type="ARBA" id="ARBA00022741"/>
    </source>
</evidence>
<keyword evidence="10" id="KW-1133">Transmembrane helix</keyword>
<dbReference type="Gene3D" id="3.30.200.20">
    <property type="entry name" value="Phosphorylase Kinase, domain 1"/>
    <property type="match status" value="1"/>
</dbReference>
<evidence type="ECO:0000256" key="3">
    <source>
        <dbReference type="ARBA" id="ARBA00022614"/>
    </source>
</evidence>
<evidence type="ECO:0000256" key="1">
    <source>
        <dbReference type="ARBA" id="ARBA00012513"/>
    </source>
</evidence>
<dbReference type="PANTHER" id="PTHR48006:SF34">
    <property type="entry name" value="OS08G0203700 PROTEIN"/>
    <property type="match status" value="1"/>
</dbReference>
<dbReference type="Gene3D" id="2.60.120.430">
    <property type="entry name" value="Galactose-binding lectin"/>
    <property type="match status" value="1"/>
</dbReference>
<keyword evidence="9" id="KW-0325">Glycoprotein</keyword>
<feature type="non-terminal residue" evidence="13">
    <location>
        <position position="520"/>
    </location>
</feature>
<evidence type="ECO:0000256" key="8">
    <source>
        <dbReference type="ARBA" id="ARBA00022840"/>
    </source>
</evidence>
<dbReference type="Pfam" id="PF12799">
    <property type="entry name" value="LRR_4"/>
    <property type="match status" value="1"/>
</dbReference>
<keyword evidence="3" id="KW-0433">Leucine-rich repeat</keyword>
<keyword evidence="8" id="KW-0067">ATP-binding</keyword>
<dbReference type="Pfam" id="PF11721">
    <property type="entry name" value="Malectin"/>
    <property type="match status" value="1"/>
</dbReference>
<evidence type="ECO:0000256" key="9">
    <source>
        <dbReference type="ARBA" id="ARBA00023180"/>
    </source>
</evidence>
<dbReference type="RefSeq" id="XP_029117980.1">
    <property type="nucleotide sequence ID" value="XM_029262147.1"/>
</dbReference>
<keyword evidence="7" id="KW-0547">Nucleotide-binding</keyword>
<dbReference type="Proteomes" id="UP000504607">
    <property type="component" value="Unplaced"/>
</dbReference>
<dbReference type="InterPro" id="IPR001611">
    <property type="entry name" value="Leu-rich_rpt"/>
</dbReference>
<sequence length="520" mass="57513">MVYTRALSQNYLTGPLPAFIGNMTELQSLSVGANALSGTIPKELGKLQNLSILGIGNNNFHGSLPSELGNLTNLQTLFVDSCGVGGEFPLTVSSLKKLQILLASDNNFTGKIPDFSETKLFQLWLGDISNGSSTLAFISNLTSLETLVLRNTRISDTIPPNFSRYTNLRILDLSYNQLSGSFPSWVTEQNLELNLVANNFVLDSSNNSVLPLGLNCLQQDIPCNRGSPIYSSFAITCGGYKPITSSDGTVYEIDSKSFKSASYYVTDQKKWAVSSVGIFVDNPNADDYILRSTSQFSNTREPELYQTARMSPSSLRYYGLGLENGNYTIKLHFAETKFLDPPNWTSVGRRVFDIYIQGNLKEKDFDIRKEAGEKSFRAIVKEFTAPVTNNFLEIHFFWSGKGTGYMPPPAYYGPSISAISVYPFDFIPTVSNKPPSTDSTNKRTGLVVGIAAGAVALVLFTLLVMFIRRQRRRLGKDDDEDLFEISTRPNTFTYMELKSATDNFCPSNKLGEGGFGRVFK</sequence>
<dbReference type="AlphaFoldDB" id="A0A8N4EZX7"/>
<accession>A0A8N4EZX7</accession>
<keyword evidence="10" id="KW-0812">Transmembrane</keyword>
<dbReference type="FunFam" id="2.60.120.430:FF:000002">
    <property type="entry name" value="Leucine-rich repeat receptor-like protein kinase"/>
    <property type="match status" value="1"/>
</dbReference>
<keyword evidence="12" id="KW-1185">Reference proteome</keyword>
<organism evidence="12 13">
    <name type="scientific">Elaeis guineensis var. tenera</name>
    <name type="common">Oil palm</name>
    <dbReference type="NCBI Taxonomy" id="51953"/>
    <lineage>
        <taxon>Eukaryota</taxon>
        <taxon>Viridiplantae</taxon>
        <taxon>Streptophyta</taxon>
        <taxon>Embryophyta</taxon>
        <taxon>Tracheophyta</taxon>
        <taxon>Spermatophyta</taxon>
        <taxon>Magnoliopsida</taxon>
        <taxon>Liliopsida</taxon>
        <taxon>Arecaceae</taxon>
        <taxon>Arecoideae</taxon>
        <taxon>Cocoseae</taxon>
        <taxon>Elaeidinae</taxon>
        <taxon>Elaeis</taxon>
    </lineage>
</organism>
<dbReference type="SUPFAM" id="SSF52058">
    <property type="entry name" value="L domain-like"/>
    <property type="match status" value="1"/>
</dbReference>
<dbReference type="InterPro" id="IPR021720">
    <property type="entry name" value="Malectin_dom"/>
</dbReference>
<dbReference type="EC" id="2.7.11.1" evidence="1"/>
<name>A0A8N4EZX7_ELAGV</name>
<dbReference type="Gene3D" id="3.80.10.10">
    <property type="entry name" value="Ribonuclease Inhibitor"/>
    <property type="match status" value="2"/>
</dbReference>
<dbReference type="InterPro" id="IPR032675">
    <property type="entry name" value="LRR_dom_sf"/>
</dbReference>
<evidence type="ECO:0000259" key="11">
    <source>
        <dbReference type="Pfam" id="PF11721"/>
    </source>
</evidence>
<evidence type="ECO:0000256" key="10">
    <source>
        <dbReference type="SAM" id="Phobius"/>
    </source>
</evidence>
<dbReference type="PANTHER" id="PTHR48006">
    <property type="entry name" value="LEUCINE-RICH REPEAT-CONTAINING PROTEIN DDB_G0281931-RELATED"/>
    <property type="match status" value="1"/>
</dbReference>
<dbReference type="FunFam" id="3.80.10.10:FF:000383">
    <property type="entry name" value="Leucine-rich repeat receptor protein kinase EMS1"/>
    <property type="match status" value="1"/>
</dbReference>
<dbReference type="InterPro" id="IPR025875">
    <property type="entry name" value="Leu-rich_rpt_4"/>
</dbReference>
<feature type="domain" description="Malectin" evidence="11">
    <location>
        <begin position="232"/>
        <end position="419"/>
    </location>
</feature>
<keyword evidence="6" id="KW-0677">Repeat</keyword>
<gene>
    <name evidence="13" type="primary">LOC105036163</name>
</gene>
<reference evidence="13" key="1">
    <citation type="submission" date="2025-08" db="UniProtKB">
        <authorList>
            <consortium name="RefSeq"/>
        </authorList>
    </citation>
    <scope>IDENTIFICATION</scope>
</reference>
<proteinExistence type="predicted"/>
<evidence type="ECO:0000256" key="2">
    <source>
        <dbReference type="ARBA" id="ARBA00022553"/>
    </source>
</evidence>
<protein>
    <recommendedName>
        <fullName evidence="1">non-specific serine/threonine protein kinase</fullName>
        <ecNumber evidence="1">2.7.11.1</ecNumber>
    </recommendedName>
</protein>
<dbReference type="OrthoDB" id="671703at2759"/>
<evidence type="ECO:0000256" key="4">
    <source>
        <dbReference type="ARBA" id="ARBA00022679"/>
    </source>
</evidence>
<dbReference type="Pfam" id="PF00560">
    <property type="entry name" value="LRR_1"/>
    <property type="match status" value="1"/>
</dbReference>
<evidence type="ECO:0000313" key="12">
    <source>
        <dbReference type="Proteomes" id="UP000504607"/>
    </source>
</evidence>
<dbReference type="GO" id="GO:0005886">
    <property type="term" value="C:plasma membrane"/>
    <property type="evidence" value="ECO:0007669"/>
    <property type="project" value="TreeGrafter"/>
</dbReference>
<keyword evidence="2" id="KW-0597">Phosphoprotein</keyword>
<keyword evidence="10" id="KW-0472">Membrane</keyword>
<evidence type="ECO:0000256" key="6">
    <source>
        <dbReference type="ARBA" id="ARBA00022737"/>
    </source>
</evidence>
<dbReference type="GO" id="GO:0005524">
    <property type="term" value="F:ATP binding"/>
    <property type="evidence" value="ECO:0007669"/>
    <property type="project" value="UniProtKB-KW"/>
</dbReference>
<dbReference type="GO" id="GO:0004674">
    <property type="term" value="F:protein serine/threonine kinase activity"/>
    <property type="evidence" value="ECO:0007669"/>
    <property type="project" value="UniProtKB-EC"/>
</dbReference>
<evidence type="ECO:0000313" key="13">
    <source>
        <dbReference type="RefSeq" id="XP_029117980.1"/>
    </source>
</evidence>
<feature type="transmembrane region" description="Helical" evidence="10">
    <location>
        <begin position="446"/>
        <end position="467"/>
    </location>
</feature>
<keyword evidence="5" id="KW-0732">Signal</keyword>